<dbReference type="AlphaFoldDB" id="A0A9K3DSZ6"/>
<name>A0A9K3DSZ6_HELAN</name>
<reference evidence="1" key="2">
    <citation type="submission" date="2020-06" db="EMBL/GenBank/DDBJ databases">
        <title>Helianthus annuus Genome sequencing and assembly Release 2.</title>
        <authorList>
            <person name="Gouzy J."/>
            <person name="Langlade N."/>
            <person name="Munos S."/>
        </authorList>
    </citation>
    <scope>NUCLEOTIDE SEQUENCE</scope>
    <source>
        <tissue evidence="1">Leaves</tissue>
    </source>
</reference>
<reference evidence="1" key="1">
    <citation type="journal article" date="2017" name="Nature">
        <title>The sunflower genome provides insights into oil metabolism, flowering and Asterid evolution.</title>
        <authorList>
            <person name="Badouin H."/>
            <person name="Gouzy J."/>
            <person name="Grassa C.J."/>
            <person name="Murat F."/>
            <person name="Staton S.E."/>
            <person name="Cottret L."/>
            <person name="Lelandais-Briere C."/>
            <person name="Owens G.L."/>
            <person name="Carrere S."/>
            <person name="Mayjonade B."/>
            <person name="Legrand L."/>
            <person name="Gill N."/>
            <person name="Kane N.C."/>
            <person name="Bowers J.E."/>
            <person name="Hubner S."/>
            <person name="Bellec A."/>
            <person name="Berard A."/>
            <person name="Berges H."/>
            <person name="Blanchet N."/>
            <person name="Boniface M.C."/>
            <person name="Brunel D."/>
            <person name="Catrice O."/>
            <person name="Chaidir N."/>
            <person name="Claudel C."/>
            <person name="Donnadieu C."/>
            <person name="Faraut T."/>
            <person name="Fievet G."/>
            <person name="Helmstetter N."/>
            <person name="King M."/>
            <person name="Knapp S.J."/>
            <person name="Lai Z."/>
            <person name="Le Paslier M.C."/>
            <person name="Lippi Y."/>
            <person name="Lorenzon L."/>
            <person name="Mandel J.R."/>
            <person name="Marage G."/>
            <person name="Marchand G."/>
            <person name="Marquand E."/>
            <person name="Bret-Mestries E."/>
            <person name="Morien E."/>
            <person name="Nambeesan S."/>
            <person name="Nguyen T."/>
            <person name="Pegot-Espagnet P."/>
            <person name="Pouilly N."/>
            <person name="Raftis F."/>
            <person name="Sallet E."/>
            <person name="Schiex T."/>
            <person name="Thomas J."/>
            <person name="Vandecasteele C."/>
            <person name="Vares D."/>
            <person name="Vear F."/>
            <person name="Vautrin S."/>
            <person name="Crespi M."/>
            <person name="Mangin B."/>
            <person name="Burke J.M."/>
            <person name="Salse J."/>
            <person name="Munos S."/>
            <person name="Vincourt P."/>
            <person name="Rieseberg L.H."/>
            <person name="Langlade N.B."/>
        </authorList>
    </citation>
    <scope>NUCLEOTIDE SEQUENCE</scope>
    <source>
        <tissue evidence="1">Leaves</tissue>
    </source>
</reference>
<organism evidence="1 2">
    <name type="scientific">Helianthus annuus</name>
    <name type="common">Common sunflower</name>
    <dbReference type="NCBI Taxonomy" id="4232"/>
    <lineage>
        <taxon>Eukaryota</taxon>
        <taxon>Viridiplantae</taxon>
        <taxon>Streptophyta</taxon>
        <taxon>Embryophyta</taxon>
        <taxon>Tracheophyta</taxon>
        <taxon>Spermatophyta</taxon>
        <taxon>Magnoliopsida</taxon>
        <taxon>eudicotyledons</taxon>
        <taxon>Gunneridae</taxon>
        <taxon>Pentapetalae</taxon>
        <taxon>asterids</taxon>
        <taxon>campanulids</taxon>
        <taxon>Asterales</taxon>
        <taxon>Asteraceae</taxon>
        <taxon>Asteroideae</taxon>
        <taxon>Heliantheae alliance</taxon>
        <taxon>Heliantheae</taxon>
        <taxon>Helianthus</taxon>
    </lineage>
</organism>
<proteinExistence type="predicted"/>
<dbReference type="Gramene" id="mRNA:HanXRQr2_Chr16g0747191">
    <property type="protein sequence ID" value="mRNA:HanXRQr2_Chr16g0747191"/>
    <property type="gene ID" value="HanXRQr2_Chr16g0747191"/>
</dbReference>
<evidence type="ECO:0000313" key="1">
    <source>
        <dbReference type="EMBL" id="KAF5759917.1"/>
    </source>
</evidence>
<gene>
    <name evidence="1" type="ORF">HanXRQr2_Chr16g0747191</name>
</gene>
<accession>A0A9K3DSZ6</accession>
<comment type="caution">
    <text evidence="1">The sequence shown here is derived from an EMBL/GenBank/DDBJ whole genome shotgun (WGS) entry which is preliminary data.</text>
</comment>
<dbReference type="EMBL" id="MNCJ02000331">
    <property type="protein sequence ID" value="KAF5759917.1"/>
    <property type="molecule type" value="Genomic_DNA"/>
</dbReference>
<keyword evidence="2" id="KW-1185">Reference proteome</keyword>
<protein>
    <submittedName>
        <fullName evidence="1">Uncharacterized protein</fullName>
    </submittedName>
</protein>
<sequence length="73" mass="8359">MENNLLCLETNQEQHYLPMTPATSWHLKHPSYSLISTFLKLPLNLTQVAAAFQQPQPHHPIKHEGITVNMSIK</sequence>
<dbReference type="Proteomes" id="UP000215914">
    <property type="component" value="Unassembled WGS sequence"/>
</dbReference>
<evidence type="ECO:0000313" key="2">
    <source>
        <dbReference type="Proteomes" id="UP000215914"/>
    </source>
</evidence>